<dbReference type="AlphaFoldDB" id="A0AA85IZN5"/>
<evidence type="ECO:0000313" key="2">
    <source>
        <dbReference type="Proteomes" id="UP000050795"/>
    </source>
</evidence>
<accession>A0AA85IZN5</accession>
<evidence type="ECO:0008006" key="4">
    <source>
        <dbReference type="Google" id="ProtNLM"/>
    </source>
</evidence>
<evidence type="ECO:0000256" key="1">
    <source>
        <dbReference type="SAM" id="Phobius"/>
    </source>
</evidence>
<dbReference type="WBParaSite" id="TREG1_118530.1">
    <property type="protein sequence ID" value="TREG1_118530.1"/>
    <property type="gene ID" value="TREG1_118530"/>
</dbReference>
<keyword evidence="2" id="KW-1185">Reference proteome</keyword>
<name>A0AA85IZN5_TRIRE</name>
<sequence length="132" mass="15116">MQLRLLEFSKHFLKKAIDYNLSLFEIPHVWIILLPFCLVFCGVVFGGGNKPKGCNELKEELKDLLNEASKSSGKLIRTLMNLKQFNGVGKFNMIQYHTLKMVVTSSLSVIVITHKTSLIVKLRVISFCFFMF</sequence>
<keyword evidence="1" id="KW-0812">Transmembrane</keyword>
<evidence type="ECO:0000313" key="3">
    <source>
        <dbReference type="WBParaSite" id="TREG1_118530.1"/>
    </source>
</evidence>
<organism evidence="2 3">
    <name type="scientific">Trichobilharzia regenti</name>
    <name type="common">Nasal bird schistosome</name>
    <dbReference type="NCBI Taxonomy" id="157069"/>
    <lineage>
        <taxon>Eukaryota</taxon>
        <taxon>Metazoa</taxon>
        <taxon>Spiralia</taxon>
        <taxon>Lophotrochozoa</taxon>
        <taxon>Platyhelminthes</taxon>
        <taxon>Trematoda</taxon>
        <taxon>Digenea</taxon>
        <taxon>Strigeidida</taxon>
        <taxon>Schistosomatoidea</taxon>
        <taxon>Schistosomatidae</taxon>
        <taxon>Trichobilharzia</taxon>
    </lineage>
</organism>
<keyword evidence="1" id="KW-1133">Transmembrane helix</keyword>
<protein>
    <recommendedName>
        <fullName evidence="4">Transmembrane protein</fullName>
    </recommendedName>
</protein>
<reference evidence="3" key="2">
    <citation type="submission" date="2023-11" db="UniProtKB">
        <authorList>
            <consortium name="WormBaseParasite"/>
        </authorList>
    </citation>
    <scope>IDENTIFICATION</scope>
</reference>
<reference evidence="2" key="1">
    <citation type="submission" date="2022-06" db="EMBL/GenBank/DDBJ databases">
        <authorList>
            <person name="Berger JAMES D."/>
            <person name="Berger JAMES D."/>
        </authorList>
    </citation>
    <scope>NUCLEOTIDE SEQUENCE [LARGE SCALE GENOMIC DNA]</scope>
</reference>
<proteinExistence type="predicted"/>
<dbReference type="Proteomes" id="UP000050795">
    <property type="component" value="Unassembled WGS sequence"/>
</dbReference>
<keyword evidence="1" id="KW-0472">Membrane</keyword>
<feature type="transmembrane region" description="Helical" evidence="1">
    <location>
        <begin position="29"/>
        <end position="48"/>
    </location>
</feature>